<dbReference type="PANTHER" id="PTHR13610:SF11">
    <property type="entry name" value="METHYLTRANSFERASE DOMAIN-CONTAINING PROTEIN"/>
    <property type="match status" value="1"/>
</dbReference>
<keyword evidence="2 5" id="KW-0808">Transferase</keyword>
<evidence type="ECO:0000256" key="1">
    <source>
        <dbReference type="ARBA" id="ARBA00022603"/>
    </source>
</evidence>
<keyword evidence="3" id="KW-0949">S-adenosyl-L-methionine</keyword>
<dbReference type="AlphaFoldDB" id="A0A562ZLR3"/>
<comment type="caution">
    <text evidence="5">The sequence shown here is derived from an EMBL/GenBank/DDBJ whole genome shotgun (WGS) entry which is preliminary data.</text>
</comment>
<evidence type="ECO:0000313" key="6">
    <source>
        <dbReference type="Proteomes" id="UP000318199"/>
    </source>
</evidence>
<evidence type="ECO:0000313" key="5">
    <source>
        <dbReference type="EMBL" id="TWO69433.1"/>
    </source>
</evidence>
<evidence type="ECO:0000256" key="2">
    <source>
        <dbReference type="ARBA" id="ARBA00022679"/>
    </source>
</evidence>
<dbReference type="PANTHER" id="PTHR13610">
    <property type="entry name" value="METHYLTRANSFERASE DOMAIN-CONTAINING PROTEIN"/>
    <property type="match status" value="1"/>
</dbReference>
<accession>A0A562ZLR3</accession>
<organism evidence="5 6">
    <name type="scientific">Caenimonas sedimenti</name>
    <dbReference type="NCBI Taxonomy" id="2596921"/>
    <lineage>
        <taxon>Bacteria</taxon>
        <taxon>Pseudomonadati</taxon>
        <taxon>Pseudomonadota</taxon>
        <taxon>Betaproteobacteria</taxon>
        <taxon>Burkholderiales</taxon>
        <taxon>Comamonadaceae</taxon>
        <taxon>Caenimonas</taxon>
    </lineage>
</organism>
<keyword evidence="6" id="KW-1185">Reference proteome</keyword>
<evidence type="ECO:0000256" key="3">
    <source>
        <dbReference type="ARBA" id="ARBA00022691"/>
    </source>
</evidence>
<protein>
    <submittedName>
        <fullName evidence="5">Methyltransferase domain-containing protein</fullName>
    </submittedName>
</protein>
<evidence type="ECO:0000259" key="4">
    <source>
        <dbReference type="Pfam" id="PF13847"/>
    </source>
</evidence>
<dbReference type="Gene3D" id="3.40.50.150">
    <property type="entry name" value="Vaccinia Virus protein VP39"/>
    <property type="match status" value="1"/>
</dbReference>
<reference evidence="5 6" key="1">
    <citation type="submission" date="2019-07" db="EMBL/GenBank/DDBJ databases">
        <title>Caenimonas sedimenti sp. nov., isolated from activated sludge.</title>
        <authorList>
            <person name="Xu J."/>
        </authorList>
    </citation>
    <scope>NUCLEOTIDE SEQUENCE [LARGE SCALE GENOMIC DNA]</scope>
    <source>
        <strain evidence="5 6">HX-9-20</strain>
    </source>
</reference>
<gene>
    <name evidence="5" type="ORF">FN976_19285</name>
</gene>
<dbReference type="Pfam" id="PF13847">
    <property type="entry name" value="Methyltransf_31"/>
    <property type="match status" value="1"/>
</dbReference>
<dbReference type="InterPro" id="IPR029063">
    <property type="entry name" value="SAM-dependent_MTases_sf"/>
</dbReference>
<dbReference type="GO" id="GO:0032259">
    <property type="term" value="P:methylation"/>
    <property type="evidence" value="ECO:0007669"/>
    <property type="project" value="UniProtKB-KW"/>
</dbReference>
<dbReference type="CDD" id="cd02440">
    <property type="entry name" value="AdoMet_MTases"/>
    <property type="match status" value="1"/>
</dbReference>
<name>A0A562ZLR3_9BURK</name>
<dbReference type="Proteomes" id="UP000318199">
    <property type="component" value="Unassembled WGS sequence"/>
</dbReference>
<dbReference type="GO" id="GO:0016279">
    <property type="term" value="F:protein-lysine N-methyltransferase activity"/>
    <property type="evidence" value="ECO:0007669"/>
    <property type="project" value="InterPro"/>
</dbReference>
<dbReference type="SUPFAM" id="SSF53335">
    <property type="entry name" value="S-adenosyl-L-methionine-dependent methyltransferases"/>
    <property type="match status" value="1"/>
</dbReference>
<keyword evidence="1 5" id="KW-0489">Methyltransferase</keyword>
<dbReference type="InterPro" id="IPR026170">
    <property type="entry name" value="FAM173A/B"/>
</dbReference>
<dbReference type="EMBL" id="VOBQ01000015">
    <property type="protein sequence ID" value="TWO69433.1"/>
    <property type="molecule type" value="Genomic_DNA"/>
</dbReference>
<dbReference type="InterPro" id="IPR025714">
    <property type="entry name" value="Methyltranfer_dom"/>
</dbReference>
<feature type="domain" description="Methyltransferase" evidence="4">
    <location>
        <begin position="62"/>
        <end position="162"/>
    </location>
</feature>
<sequence>MAEARPRPPWYFWAMLFFPLRLLLRLAVAAPLCALATEEVPFITSPDNVTLEMLRLADVKATDHVIDLGSGDGRIVILAARRFGASGLGVEIDPQLVALSQKNARDSGVAERAVFREQDLFKTDLTKASVITMYLLPAVNLQLRPVLLDLKPGTRLVSHDWDMGDWKPDQTTVVPVPDKKVGLEKSSKVHLWVVPAKVDGLWCGTGPLKDFGLRLAQRYQEVEGTLTRKGRDRRMTARMQGATMRTTPHERGALVADAVGSELRITGGEGPFMLLRGQVFQRAAGASCGGG</sequence>
<dbReference type="OrthoDB" id="281208at2"/>
<proteinExistence type="predicted"/>